<dbReference type="Gene3D" id="3.40.30.10">
    <property type="entry name" value="Glutaredoxin"/>
    <property type="match status" value="1"/>
</dbReference>
<dbReference type="AlphaFoldDB" id="A0A7Y9S322"/>
<dbReference type="InterPro" id="IPR001258">
    <property type="entry name" value="NHL_repeat"/>
</dbReference>
<dbReference type="InterPro" id="IPR012336">
    <property type="entry name" value="Thioredoxin-like_fold"/>
</dbReference>
<dbReference type="Pfam" id="PF13905">
    <property type="entry name" value="Thioredoxin_8"/>
    <property type="match status" value="1"/>
</dbReference>
<proteinExistence type="predicted"/>
<evidence type="ECO:0000256" key="1">
    <source>
        <dbReference type="ARBA" id="ARBA00022737"/>
    </source>
</evidence>
<dbReference type="Gene3D" id="2.120.10.30">
    <property type="entry name" value="TolB, C-terminal domain"/>
    <property type="match status" value="1"/>
</dbReference>
<dbReference type="RefSeq" id="WP_343047781.1">
    <property type="nucleotide sequence ID" value="NZ_JACCAA010000001.1"/>
</dbReference>
<gene>
    <name evidence="3" type="ORF">BJ980_002121</name>
</gene>
<dbReference type="Proteomes" id="UP000540656">
    <property type="component" value="Unassembled WGS sequence"/>
</dbReference>
<protein>
    <submittedName>
        <fullName evidence="3">Thiol-disulfide isomerase/thioredoxin</fullName>
    </submittedName>
</protein>
<keyword evidence="1" id="KW-0677">Repeat</keyword>
<feature type="domain" description="Thioredoxin" evidence="2">
    <location>
        <begin position="1"/>
        <end position="147"/>
    </location>
</feature>
<name>A0A7Y9S322_9ACTN</name>
<evidence type="ECO:0000259" key="2">
    <source>
        <dbReference type="PROSITE" id="PS51352"/>
    </source>
</evidence>
<dbReference type="PANTHER" id="PTHR46388:SF2">
    <property type="entry name" value="NHL REPEAT-CONTAINING PROTEIN 2"/>
    <property type="match status" value="1"/>
</dbReference>
<comment type="caution">
    <text evidence="3">The sequence shown here is derived from an EMBL/GenBank/DDBJ whole genome shotgun (WGS) entry which is preliminary data.</text>
</comment>
<dbReference type="InterPro" id="IPR036249">
    <property type="entry name" value="Thioredoxin-like_sf"/>
</dbReference>
<reference evidence="3 4" key="1">
    <citation type="submission" date="2020-07" db="EMBL/GenBank/DDBJ databases">
        <title>Sequencing the genomes of 1000 actinobacteria strains.</title>
        <authorList>
            <person name="Klenk H.-P."/>
        </authorList>
    </citation>
    <scope>NUCLEOTIDE SEQUENCE [LARGE SCALE GENOMIC DNA]</scope>
    <source>
        <strain evidence="3 4">DSM 23819</strain>
    </source>
</reference>
<dbReference type="PANTHER" id="PTHR46388">
    <property type="entry name" value="NHL REPEAT-CONTAINING PROTEIN 2"/>
    <property type="match status" value="1"/>
</dbReference>
<keyword evidence="4" id="KW-1185">Reference proteome</keyword>
<keyword evidence="3" id="KW-0413">Isomerase</keyword>
<accession>A0A7Y9S322</accession>
<organism evidence="3 4">
    <name type="scientific">Nocardioides daedukensis</name>
    <dbReference type="NCBI Taxonomy" id="634462"/>
    <lineage>
        <taxon>Bacteria</taxon>
        <taxon>Bacillati</taxon>
        <taxon>Actinomycetota</taxon>
        <taxon>Actinomycetes</taxon>
        <taxon>Propionibacteriales</taxon>
        <taxon>Nocardioidaceae</taxon>
        <taxon>Nocardioides</taxon>
    </lineage>
</organism>
<dbReference type="SUPFAM" id="SSF52833">
    <property type="entry name" value="Thioredoxin-like"/>
    <property type="match status" value="1"/>
</dbReference>
<dbReference type="GO" id="GO:0016853">
    <property type="term" value="F:isomerase activity"/>
    <property type="evidence" value="ECO:0007669"/>
    <property type="project" value="UniProtKB-KW"/>
</dbReference>
<evidence type="ECO:0000313" key="3">
    <source>
        <dbReference type="EMBL" id="NYG59198.1"/>
    </source>
</evidence>
<dbReference type="Pfam" id="PF01436">
    <property type="entry name" value="NHL"/>
    <property type="match status" value="1"/>
</dbReference>
<dbReference type="EMBL" id="JACCAA010000001">
    <property type="protein sequence ID" value="NYG59198.1"/>
    <property type="molecule type" value="Genomic_DNA"/>
</dbReference>
<dbReference type="InterPro" id="IPR013766">
    <property type="entry name" value="Thioredoxin_domain"/>
</dbReference>
<dbReference type="SUPFAM" id="SSF101898">
    <property type="entry name" value="NHL repeat"/>
    <property type="match status" value="1"/>
</dbReference>
<dbReference type="PROSITE" id="PS51352">
    <property type="entry name" value="THIOREDOXIN_2"/>
    <property type="match status" value="1"/>
</dbReference>
<dbReference type="InterPro" id="IPR011042">
    <property type="entry name" value="6-blade_b-propeller_TolB-like"/>
</dbReference>
<evidence type="ECO:0000313" key="4">
    <source>
        <dbReference type="Proteomes" id="UP000540656"/>
    </source>
</evidence>
<sequence length="581" mass="62078">MTTTPRVRAPELRGRGWLNTAGPLTLRELRGRFVLLDFWTFCCINCLHVLDELRPVEEEFADELVVIGAHSPKFVHEADPDALRAAVERYSVHHPVLDDPELITWQAYAARAWPTLVLIDPEGYVVAHYAGEGHAHAIRALLRELVQEHRSRGTLQPGDSPYLPPEPEGTDLRFPAKAVALPDGDFLVADAGHDAVVRLSATMEVTARFDGFREPNGLCLLPSEVAEEVGYDVVAADTVAHRLVGLTLADGSTRALAGDGRQWMQGDGTDRLSSPWDVAWWQDRVWIAMAGIHQLWTFDPLTGSVEVAAGTTNEGLLDGPLEEAWFAQTSGLAADGDTLWLADSETSSLRRIRNGAVETMVGEGLFDFGFVDGERATARLQHPLGVSVLPDGTLGIADTYNGAVRRFDPATGLLSTIASGLAEPSGLVLAGEAAYVVESAAHVLAPLDLSSSAADSGMETRTQRPVTEVGATVLLETPFSPPPGQKVDDRFGPSAQLVVTATPPSLIRSGEGRSTELTRTLELDPAVGNGVLHVAARAASCDIDGGEGAACRMHQQDWGVPIRIIPDGAASLVLPLAGPTT</sequence>